<feature type="region of interest" description="Disordered" evidence="1">
    <location>
        <begin position="160"/>
        <end position="229"/>
    </location>
</feature>
<feature type="compositionally biased region" description="Polar residues" evidence="1">
    <location>
        <begin position="174"/>
        <end position="190"/>
    </location>
</feature>
<proteinExistence type="predicted"/>
<dbReference type="RefSeq" id="WP_270045531.1">
    <property type="nucleotide sequence ID" value="NZ_JAPDOD010000062.1"/>
</dbReference>
<evidence type="ECO:0000313" key="3">
    <source>
        <dbReference type="EMBL" id="MDA0166273.1"/>
    </source>
</evidence>
<protein>
    <recommendedName>
        <fullName evidence="2">Contractile injection system tube protein N-terminal domain-containing protein</fullName>
    </recommendedName>
</protein>
<dbReference type="Proteomes" id="UP001149140">
    <property type="component" value="Unassembled WGS sequence"/>
</dbReference>
<feature type="compositionally biased region" description="Basic and acidic residues" evidence="1">
    <location>
        <begin position="9"/>
        <end position="31"/>
    </location>
</feature>
<name>A0A9X3SAQ7_9ACTN</name>
<keyword evidence="4" id="KW-1185">Reference proteome</keyword>
<reference evidence="3" key="1">
    <citation type="submission" date="2022-10" db="EMBL/GenBank/DDBJ databases">
        <title>The WGS of Solirubrobacter ginsenosidimutans DSM 21036.</title>
        <authorList>
            <person name="Jiang Z."/>
        </authorList>
    </citation>
    <scope>NUCLEOTIDE SEQUENCE</scope>
    <source>
        <strain evidence="3">DSM 21036</strain>
    </source>
</reference>
<dbReference type="EMBL" id="JAPDOD010000062">
    <property type="protein sequence ID" value="MDA0166273.1"/>
    <property type="molecule type" value="Genomic_DNA"/>
</dbReference>
<evidence type="ECO:0000313" key="4">
    <source>
        <dbReference type="Proteomes" id="UP001149140"/>
    </source>
</evidence>
<sequence length="229" mass="25604">MADQPAKAHLREIKLPTEKGKPAQELPHDVTVDFNPETLRVTYTNTIEGKDQRGGPAMQFAAKSTTKLAVELWFDVTTSQTDKDVRKRTEGVNYFMQPKEQKDGKEKKWVPPAVRFHWGSFKFDGVMDSMDETLEFFSSDGRPLRARVSLSISSQDIQFQIDDDAPGVPPTPGTQPRQQMRQGESVQQAMGRSGRPQDWPSVAAANGIENPRLPRPGQFIDAHAGVSLR</sequence>
<gene>
    <name evidence="3" type="ORF">OM076_38770</name>
</gene>
<dbReference type="Pfam" id="PF19266">
    <property type="entry name" value="CIS_tube"/>
    <property type="match status" value="1"/>
</dbReference>
<feature type="region of interest" description="Disordered" evidence="1">
    <location>
        <begin position="1"/>
        <end position="31"/>
    </location>
</feature>
<feature type="domain" description="Contractile injection system tube protein N-terminal" evidence="2">
    <location>
        <begin position="7"/>
        <end position="155"/>
    </location>
</feature>
<accession>A0A9X3SAQ7</accession>
<evidence type="ECO:0000259" key="2">
    <source>
        <dbReference type="Pfam" id="PF19266"/>
    </source>
</evidence>
<evidence type="ECO:0000256" key="1">
    <source>
        <dbReference type="SAM" id="MobiDB-lite"/>
    </source>
</evidence>
<organism evidence="3 4">
    <name type="scientific">Solirubrobacter ginsenosidimutans</name>
    <dbReference type="NCBI Taxonomy" id="490573"/>
    <lineage>
        <taxon>Bacteria</taxon>
        <taxon>Bacillati</taxon>
        <taxon>Actinomycetota</taxon>
        <taxon>Thermoleophilia</taxon>
        <taxon>Solirubrobacterales</taxon>
        <taxon>Solirubrobacteraceae</taxon>
        <taxon>Solirubrobacter</taxon>
    </lineage>
</organism>
<dbReference type="AlphaFoldDB" id="A0A9X3SAQ7"/>
<comment type="caution">
    <text evidence="3">The sequence shown here is derived from an EMBL/GenBank/DDBJ whole genome shotgun (WGS) entry which is preliminary data.</text>
</comment>
<dbReference type="InterPro" id="IPR045361">
    <property type="entry name" value="CIS_tube_prot_N"/>
</dbReference>